<accession>A0A9I9D7J3</accession>
<dbReference type="EnsemblPlants" id="MELO3C014204.2.1">
    <property type="protein sequence ID" value="MELO3C014204.2.1"/>
    <property type="gene ID" value="MELO3C014204.2"/>
</dbReference>
<proteinExistence type="predicted"/>
<reference evidence="1" key="1">
    <citation type="submission" date="2023-03" db="UniProtKB">
        <authorList>
            <consortium name="EnsemblPlants"/>
        </authorList>
    </citation>
    <scope>IDENTIFICATION</scope>
</reference>
<dbReference type="Gramene" id="MELO3C014204.2.1">
    <property type="protein sequence ID" value="MELO3C014204.2.1"/>
    <property type="gene ID" value="MELO3C014204.2"/>
</dbReference>
<dbReference type="AlphaFoldDB" id="A0A9I9D7J3"/>
<name>A0A9I9D7J3_CUCME</name>
<organism evidence="1">
    <name type="scientific">Cucumis melo</name>
    <name type="common">Muskmelon</name>
    <dbReference type="NCBI Taxonomy" id="3656"/>
    <lineage>
        <taxon>Eukaryota</taxon>
        <taxon>Viridiplantae</taxon>
        <taxon>Streptophyta</taxon>
        <taxon>Embryophyta</taxon>
        <taxon>Tracheophyta</taxon>
        <taxon>Spermatophyta</taxon>
        <taxon>Magnoliopsida</taxon>
        <taxon>eudicotyledons</taxon>
        <taxon>Gunneridae</taxon>
        <taxon>Pentapetalae</taxon>
        <taxon>rosids</taxon>
        <taxon>fabids</taxon>
        <taxon>Cucurbitales</taxon>
        <taxon>Cucurbitaceae</taxon>
        <taxon>Benincaseae</taxon>
        <taxon>Cucumis</taxon>
    </lineage>
</organism>
<sequence length="62" mass="7287">MAQNSWLKTAWMNSTQALAKPTICERRGFVDGCYMSRCDRRQMTHNREPARSWRRAVISVAR</sequence>
<protein>
    <submittedName>
        <fullName evidence="1">Uncharacterized protein</fullName>
    </submittedName>
</protein>
<evidence type="ECO:0000313" key="1">
    <source>
        <dbReference type="EnsemblPlants" id="MELO3C014204.2.1"/>
    </source>
</evidence>